<dbReference type="InterPro" id="IPR036909">
    <property type="entry name" value="Cyt_c-like_dom_sf"/>
</dbReference>
<keyword evidence="3 6" id="KW-0479">Metal-binding</keyword>
<keyword evidence="10" id="KW-1185">Reference proteome</keyword>
<evidence type="ECO:0000313" key="10">
    <source>
        <dbReference type="Proteomes" id="UP000273516"/>
    </source>
</evidence>
<dbReference type="Gene3D" id="1.10.760.10">
    <property type="entry name" value="Cytochrome c-like domain"/>
    <property type="match status" value="2"/>
</dbReference>
<keyword evidence="4" id="KW-0560">Oxidoreductase</keyword>
<evidence type="ECO:0000256" key="4">
    <source>
        <dbReference type="ARBA" id="ARBA00023002"/>
    </source>
</evidence>
<dbReference type="GO" id="GO:0046872">
    <property type="term" value="F:metal ion binding"/>
    <property type="evidence" value="ECO:0007669"/>
    <property type="project" value="UniProtKB-KW"/>
</dbReference>
<gene>
    <name evidence="9" type="ORF">C9E81_22010</name>
</gene>
<name>A0A3M0M147_9RHOB</name>
<proteinExistence type="predicted"/>
<dbReference type="Proteomes" id="UP000273516">
    <property type="component" value="Unassembled WGS sequence"/>
</dbReference>
<keyword evidence="7" id="KW-0812">Transmembrane</keyword>
<evidence type="ECO:0000256" key="2">
    <source>
        <dbReference type="ARBA" id="ARBA00022617"/>
    </source>
</evidence>
<evidence type="ECO:0000256" key="5">
    <source>
        <dbReference type="ARBA" id="ARBA00023004"/>
    </source>
</evidence>
<evidence type="ECO:0000313" key="9">
    <source>
        <dbReference type="EMBL" id="RMC30114.1"/>
    </source>
</evidence>
<reference evidence="9 10" key="1">
    <citation type="submission" date="2018-07" db="EMBL/GenBank/DDBJ databases">
        <authorList>
            <person name="Zhang Y."/>
            <person name="Wang L."/>
            <person name="Ma S."/>
        </authorList>
    </citation>
    <scope>NUCLEOTIDE SEQUENCE [LARGE SCALE GENOMIC DNA]</scope>
    <source>
        <strain evidence="9 10">4-2</strain>
    </source>
</reference>
<keyword evidence="5 6" id="KW-0408">Iron</keyword>
<dbReference type="GO" id="GO:0009055">
    <property type="term" value="F:electron transfer activity"/>
    <property type="evidence" value="ECO:0007669"/>
    <property type="project" value="InterPro"/>
</dbReference>
<sequence length="524" mass="58364">MPVSPPSLFIFLFRVAVIAIGLCLTIWLYLTELHPRILLWRKEADYRSLAAACDQALRTTEWAREIRDRMTPTQELLLDRAFEIGRLPCNSYAALKETLLSKGVSHHALAAQHLSATSDLTYPDLREMHIGADSLDAQLHAAITRFGLTPLSLKDYVQAPKFRLGEKLFHDPLLSGHEDRSCATCHKAEYATADGAALEVRLSVPSDLLSEVPARNVPDLWNRDHNDVSTMLWDGRLQAMFAADQGGLVLPDALATTDFENLMALQSVRPIFTPAEMLGKPGAFNDLAPEAAVAQRPEDVLAHLVLRLFTEETSGLAVKETYGELFRDSYGLTTADEVRPAHLGNALAHYIEIEFQSRDTPWDHYLAGDMTALTEDQKRGALLFYGIGKCVVCHSGNVFSDFMFHSVGVPDIRDKKDLGRYYATGKPRDRFLFRTPPLRNVTLTAPYFHNGQVNTLAEAIKQHLAPYRFAREYAEGGEHLMESVEVEAISSILTAPNIISGEQVHLILAFLKSLEDRKAGGRND</sequence>
<dbReference type="GO" id="GO:0020037">
    <property type="term" value="F:heme binding"/>
    <property type="evidence" value="ECO:0007669"/>
    <property type="project" value="InterPro"/>
</dbReference>
<dbReference type="InterPro" id="IPR009056">
    <property type="entry name" value="Cyt_c-like_dom"/>
</dbReference>
<keyword evidence="7" id="KW-0472">Membrane</keyword>
<comment type="subcellular location">
    <subcellularLocation>
        <location evidence="1">Cell envelope</location>
    </subcellularLocation>
</comment>
<dbReference type="EMBL" id="QOKZ01000020">
    <property type="protein sequence ID" value="RMC30114.1"/>
    <property type="molecule type" value="Genomic_DNA"/>
</dbReference>
<dbReference type="GO" id="GO:0004130">
    <property type="term" value="F:cytochrome-c peroxidase activity"/>
    <property type="evidence" value="ECO:0007669"/>
    <property type="project" value="TreeGrafter"/>
</dbReference>
<evidence type="ECO:0000259" key="8">
    <source>
        <dbReference type="PROSITE" id="PS51007"/>
    </source>
</evidence>
<dbReference type="AlphaFoldDB" id="A0A3M0M147"/>
<dbReference type="GO" id="GO:0030313">
    <property type="term" value="C:cell envelope"/>
    <property type="evidence" value="ECO:0007669"/>
    <property type="project" value="UniProtKB-SubCell"/>
</dbReference>
<dbReference type="InterPro" id="IPR004852">
    <property type="entry name" value="Di-haem_cyt_c_peroxidsae"/>
</dbReference>
<dbReference type="InterPro" id="IPR051395">
    <property type="entry name" value="Cytochrome_c_Peroxidase/MauG"/>
</dbReference>
<feature type="transmembrane region" description="Helical" evidence="7">
    <location>
        <begin position="6"/>
        <end position="30"/>
    </location>
</feature>
<organism evidence="9 10">
    <name type="scientific">Paracoccus alkanivorans</name>
    <dbReference type="NCBI Taxonomy" id="2116655"/>
    <lineage>
        <taxon>Bacteria</taxon>
        <taxon>Pseudomonadati</taxon>
        <taxon>Pseudomonadota</taxon>
        <taxon>Alphaproteobacteria</taxon>
        <taxon>Rhodobacterales</taxon>
        <taxon>Paracoccaceae</taxon>
        <taxon>Paracoccus</taxon>
    </lineage>
</organism>
<protein>
    <recommendedName>
        <fullName evidence="8">Cytochrome c domain-containing protein</fullName>
    </recommendedName>
</protein>
<keyword evidence="7" id="KW-1133">Transmembrane helix</keyword>
<evidence type="ECO:0000256" key="6">
    <source>
        <dbReference type="PROSITE-ProRule" id="PRU00433"/>
    </source>
</evidence>
<dbReference type="SUPFAM" id="SSF46626">
    <property type="entry name" value="Cytochrome c"/>
    <property type="match status" value="2"/>
</dbReference>
<evidence type="ECO:0000256" key="3">
    <source>
        <dbReference type="ARBA" id="ARBA00022723"/>
    </source>
</evidence>
<keyword evidence="2 6" id="KW-0349">Heme</keyword>
<dbReference type="PANTHER" id="PTHR30600">
    <property type="entry name" value="CYTOCHROME C PEROXIDASE-RELATED"/>
    <property type="match status" value="1"/>
</dbReference>
<accession>A0A3M0M147</accession>
<dbReference type="PROSITE" id="PS51007">
    <property type="entry name" value="CYTC"/>
    <property type="match status" value="1"/>
</dbReference>
<evidence type="ECO:0000256" key="7">
    <source>
        <dbReference type="SAM" id="Phobius"/>
    </source>
</evidence>
<comment type="caution">
    <text evidence="9">The sequence shown here is derived from an EMBL/GenBank/DDBJ whole genome shotgun (WGS) entry which is preliminary data.</text>
</comment>
<dbReference type="Pfam" id="PF03150">
    <property type="entry name" value="CCP_MauG"/>
    <property type="match status" value="1"/>
</dbReference>
<evidence type="ECO:0000256" key="1">
    <source>
        <dbReference type="ARBA" id="ARBA00004196"/>
    </source>
</evidence>
<feature type="domain" description="Cytochrome c" evidence="8">
    <location>
        <begin position="375"/>
        <end position="515"/>
    </location>
</feature>
<dbReference type="OrthoDB" id="9805202at2"/>